<keyword evidence="5" id="KW-1185">Reference proteome</keyword>
<dbReference type="InterPro" id="IPR000210">
    <property type="entry name" value="BTB/POZ_dom"/>
</dbReference>
<feature type="compositionally biased region" description="Basic and acidic residues" evidence="2">
    <location>
        <begin position="135"/>
        <end position="146"/>
    </location>
</feature>
<dbReference type="PANTHER" id="PTHR23110:SF109">
    <property type="entry name" value="FI07618P-RELATED"/>
    <property type="match status" value="1"/>
</dbReference>
<proteinExistence type="predicted"/>
<feature type="domain" description="BTB" evidence="3">
    <location>
        <begin position="36"/>
        <end position="101"/>
    </location>
</feature>
<reference evidence="4 5" key="1">
    <citation type="submission" date="2024-05" db="EMBL/GenBank/DDBJ databases">
        <authorList>
            <person name="Wallberg A."/>
        </authorList>
    </citation>
    <scope>NUCLEOTIDE SEQUENCE [LARGE SCALE GENOMIC DNA]</scope>
</reference>
<evidence type="ECO:0000313" key="5">
    <source>
        <dbReference type="Proteomes" id="UP001497623"/>
    </source>
</evidence>
<dbReference type="InterPro" id="IPR051095">
    <property type="entry name" value="Dros_DevTransReg"/>
</dbReference>
<dbReference type="CDD" id="cd18315">
    <property type="entry name" value="BTB_POZ_BAB-like"/>
    <property type="match status" value="1"/>
</dbReference>
<feature type="compositionally biased region" description="Basic and acidic residues" evidence="2">
    <location>
        <begin position="239"/>
        <end position="262"/>
    </location>
</feature>
<name>A0AAV2QRY9_MEGNR</name>
<dbReference type="AlphaFoldDB" id="A0AAV2QRY9"/>
<dbReference type="SMART" id="SM00225">
    <property type="entry name" value="BTB"/>
    <property type="match status" value="1"/>
</dbReference>
<feature type="compositionally biased region" description="Polar residues" evidence="2">
    <location>
        <begin position="153"/>
        <end position="180"/>
    </location>
</feature>
<dbReference type="PROSITE" id="PS50097">
    <property type="entry name" value="BTB"/>
    <property type="match status" value="1"/>
</dbReference>
<dbReference type="Proteomes" id="UP001497623">
    <property type="component" value="Unassembled WGS sequence"/>
</dbReference>
<comment type="caution">
    <text evidence="4">The sequence shown here is derived from an EMBL/GenBank/DDBJ whole genome shotgun (WGS) entry which is preliminary data.</text>
</comment>
<dbReference type="SUPFAM" id="SSF54695">
    <property type="entry name" value="POZ domain"/>
    <property type="match status" value="1"/>
</dbReference>
<accession>A0AAV2QRY9</accession>
<sequence>VTDCKMEDEVLNLKWSNHKNTFFKNLKILREKSIYTDATLAVEGKFYHVHKIVMSTSSEYFSDIFETTPCKSLMIVLKDVRTNDIEALLDYIYLGEVNVHHKDLESLLKTAECLRIKGLAIPDEDLTNISKNSTSKHDDSLRDSPPPKRRRQNSSTMPPHATSAASSPKESVTLLENSAQPSPIPPNSISITRQDEPAVIKVKIEDCEEQEQSSRKEMDYEGGASSLRDPGGDAGFDILKTEHEVEMDYSEEHKQRFSRENDYEGNAIHNCDPLRDSGSEHFNLIHKP</sequence>
<feature type="non-terminal residue" evidence="4">
    <location>
        <position position="1"/>
    </location>
</feature>
<dbReference type="GO" id="GO:0005634">
    <property type="term" value="C:nucleus"/>
    <property type="evidence" value="ECO:0007669"/>
    <property type="project" value="TreeGrafter"/>
</dbReference>
<feature type="region of interest" description="Disordered" evidence="2">
    <location>
        <begin position="126"/>
        <end position="288"/>
    </location>
</feature>
<keyword evidence="1" id="KW-0539">Nucleus</keyword>
<dbReference type="EMBL" id="CAXKWB010009483">
    <property type="protein sequence ID" value="CAL4094905.1"/>
    <property type="molecule type" value="Genomic_DNA"/>
</dbReference>
<dbReference type="PANTHER" id="PTHR23110">
    <property type="entry name" value="BTB DOMAIN TRANSCRIPTION FACTOR"/>
    <property type="match status" value="1"/>
</dbReference>
<dbReference type="GO" id="GO:0006357">
    <property type="term" value="P:regulation of transcription by RNA polymerase II"/>
    <property type="evidence" value="ECO:0007669"/>
    <property type="project" value="TreeGrafter"/>
</dbReference>
<dbReference type="Gene3D" id="3.30.710.10">
    <property type="entry name" value="Potassium Channel Kv1.1, Chain A"/>
    <property type="match status" value="1"/>
</dbReference>
<gene>
    <name evidence="4" type="ORF">MNOR_LOCUS15269</name>
</gene>
<feature type="compositionally biased region" description="Basic and acidic residues" evidence="2">
    <location>
        <begin position="193"/>
        <end position="205"/>
    </location>
</feature>
<evidence type="ECO:0000313" key="4">
    <source>
        <dbReference type="EMBL" id="CAL4094905.1"/>
    </source>
</evidence>
<protein>
    <recommendedName>
        <fullName evidence="3">BTB domain-containing protein</fullName>
    </recommendedName>
</protein>
<organism evidence="4 5">
    <name type="scientific">Meganyctiphanes norvegica</name>
    <name type="common">Northern krill</name>
    <name type="synonym">Thysanopoda norvegica</name>
    <dbReference type="NCBI Taxonomy" id="48144"/>
    <lineage>
        <taxon>Eukaryota</taxon>
        <taxon>Metazoa</taxon>
        <taxon>Ecdysozoa</taxon>
        <taxon>Arthropoda</taxon>
        <taxon>Crustacea</taxon>
        <taxon>Multicrustacea</taxon>
        <taxon>Malacostraca</taxon>
        <taxon>Eumalacostraca</taxon>
        <taxon>Eucarida</taxon>
        <taxon>Euphausiacea</taxon>
        <taxon>Euphausiidae</taxon>
        <taxon>Meganyctiphanes</taxon>
    </lineage>
</organism>
<evidence type="ECO:0000256" key="1">
    <source>
        <dbReference type="ARBA" id="ARBA00023242"/>
    </source>
</evidence>
<dbReference type="Pfam" id="PF00651">
    <property type="entry name" value="BTB"/>
    <property type="match status" value="1"/>
</dbReference>
<dbReference type="InterPro" id="IPR011333">
    <property type="entry name" value="SKP1/BTB/POZ_sf"/>
</dbReference>
<evidence type="ECO:0000256" key="2">
    <source>
        <dbReference type="SAM" id="MobiDB-lite"/>
    </source>
</evidence>
<evidence type="ECO:0000259" key="3">
    <source>
        <dbReference type="PROSITE" id="PS50097"/>
    </source>
</evidence>